<comment type="cofactor">
    <cofactor evidence="2">
        <name>[4Fe-4S] cluster</name>
        <dbReference type="ChEBI" id="CHEBI:49883"/>
    </cofactor>
</comment>
<dbReference type="SMART" id="SM00387">
    <property type="entry name" value="HATPase_c"/>
    <property type="match status" value="1"/>
</dbReference>
<comment type="function">
    <text evidence="14">Member of the two-component regulatory system NreB/NreC involved in the control of dissimilatory nitrate/nitrite reduction in response to oxygen. NreB functions as a direct oxygen sensor histidine kinase which is autophosphorylated, in the absence of oxygen, probably at the conserved histidine residue, and transfers its phosphate group probably to a conserved aspartate residue of NreC. NreB/NreC activates the expression of the nitrate (narGHJI) and nitrite (nir) reductase operons, as well as the putative nitrate transporter gene narT.</text>
</comment>
<evidence type="ECO:0000256" key="7">
    <source>
        <dbReference type="ARBA" id="ARBA00022490"/>
    </source>
</evidence>
<keyword evidence="16" id="KW-0472">Membrane</keyword>
<feature type="transmembrane region" description="Helical" evidence="16">
    <location>
        <begin position="178"/>
        <end position="205"/>
    </location>
</feature>
<sequence>MAARAVAGTVVLLSTAVLAFAGWITSLPHAERLGDNAYFVGVVGGASLEWELTGLVLVWLRPRNVLGWLFLATGASSMCQVGLNGYGVYGAAIARPAWPAADVAAAASTALWMPAVVAPSTIVLAYYPNGRLAARWWRWPVAAVVTTLVLLTTVLPFGPEMFADAAPGVDAPPALPPLLLGIVLLGICVPLLALSTLAIWVGTVARLVSAKPPERQQLAWLVCVVGPLLATTYLDVPRPALAICVYLVPVVVAVGVLRYRLLGIEAVVRRGVVYASLTGMVIVVYVGVTALAGSTLDRRPLPGVMAAGLVAVLLTPARARLQLAADRLVYGARQDPLDALARLGDQVASADEPGLLPAALHSVADAVRAPGARVAALDGSPLGAWGSPPVHGHTVALQVGGRDVGILEVARRDPVDTYTEADVRLLAAMAAQVAVLVRALELTQALQIQRDRVVAVTRAERDRLRRDLHDGLGPSLSGMSLGLQAASLVLATGDTAGCAPLLNRVRAEVATAVPEIRRIIDGLRPTVLDTLPLGEAIRRHVRTLPPGLSTEVSIADLPPLSPDVETAAYRIVTEALTNTIRHARARRCGVSLALRGRSLHIVVGDDGAGISEGTATGMGLASMRRRAQALGGTFALDSTPRGTTLTVTLPLEKP</sequence>
<proteinExistence type="predicted"/>
<feature type="transmembrane region" description="Helical" evidence="16">
    <location>
        <begin position="103"/>
        <end position="127"/>
    </location>
</feature>
<evidence type="ECO:0000256" key="9">
    <source>
        <dbReference type="ARBA" id="ARBA00022723"/>
    </source>
</evidence>
<dbReference type="GO" id="GO:0046872">
    <property type="term" value="F:metal ion binding"/>
    <property type="evidence" value="ECO:0007669"/>
    <property type="project" value="UniProtKB-KW"/>
</dbReference>
<reference evidence="18" key="1">
    <citation type="submission" date="2024-07" db="EMBL/GenBank/DDBJ databases">
        <authorList>
            <person name="Yu S.T."/>
        </authorList>
    </citation>
    <scope>NUCLEOTIDE SEQUENCE</scope>
    <source>
        <strain evidence="18">R21</strain>
    </source>
</reference>
<keyword evidence="7" id="KW-0963">Cytoplasm</keyword>
<evidence type="ECO:0000256" key="8">
    <source>
        <dbReference type="ARBA" id="ARBA00022679"/>
    </source>
</evidence>
<dbReference type="InterPro" id="IPR036890">
    <property type="entry name" value="HATPase_C_sf"/>
</dbReference>
<dbReference type="PROSITE" id="PS50109">
    <property type="entry name" value="HIS_KIN"/>
    <property type="match status" value="1"/>
</dbReference>
<feature type="transmembrane region" description="Helical" evidence="16">
    <location>
        <begin position="271"/>
        <end position="294"/>
    </location>
</feature>
<evidence type="ECO:0000256" key="2">
    <source>
        <dbReference type="ARBA" id="ARBA00001966"/>
    </source>
</evidence>
<dbReference type="InterPro" id="IPR029016">
    <property type="entry name" value="GAF-like_dom_sf"/>
</dbReference>
<evidence type="ECO:0000256" key="13">
    <source>
        <dbReference type="ARBA" id="ARBA00023014"/>
    </source>
</evidence>
<feature type="transmembrane region" description="Helical" evidence="16">
    <location>
        <begin position="217"/>
        <end position="234"/>
    </location>
</feature>
<feature type="transmembrane region" description="Helical" evidence="16">
    <location>
        <begin position="240"/>
        <end position="259"/>
    </location>
</feature>
<keyword evidence="16" id="KW-0812">Transmembrane</keyword>
<feature type="transmembrane region" description="Helical" evidence="16">
    <location>
        <begin position="65"/>
        <end position="83"/>
    </location>
</feature>
<dbReference type="Gene3D" id="1.20.5.1930">
    <property type="match status" value="1"/>
</dbReference>
<dbReference type="SUPFAM" id="SSF55781">
    <property type="entry name" value="GAF domain-like"/>
    <property type="match status" value="1"/>
</dbReference>
<dbReference type="SUPFAM" id="SSF55874">
    <property type="entry name" value="ATPase domain of HSP90 chaperone/DNA topoisomerase II/histidine kinase"/>
    <property type="match status" value="1"/>
</dbReference>
<dbReference type="CDD" id="cd16917">
    <property type="entry name" value="HATPase_UhpB-NarQ-NarX-like"/>
    <property type="match status" value="1"/>
</dbReference>
<evidence type="ECO:0000256" key="16">
    <source>
        <dbReference type="SAM" id="Phobius"/>
    </source>
</evidence>
<comment type="subcellular location">
    <subcellularLocation>
        <location evidence="3">Cytoplasm</location>
    </subcellularLocation>
</comment>
<accession>A0AB39P0F5</accession>
<dbReference type="PANTHER" id="PTHR24421:SF58">
    <property type="entry name" value="SIGNAL TRANSDUCTION HISTIDINE-PROTEIN KINASE_PHOSPHATASE UHPB"/>
    <property type="match status" value="1"/>
</dbReference>
<dbReference type="GO" id="GO:0000155">
    <property type="term" value="F:phosphorelay sensor kinase activity"/>
    <property type="evidence" value="ECO:0007669"/>
    <property type="project" value="InterPro"/>
</dbReference>
<dbReference type="GO" id="GO:0005737">
    <property type="term" value="C:cytoplasm"/>
    <property type="evidence" value="ECO:0007669"/>
    <property type="project" value="UniProtKB-SubCell"/>
</dbReference>
<dbReference type="GO" id="GO:0051539">
    <property type="term" value="F:4 iron, 4 sulfur cluster binding"/>
    <property type="evidence" value="ECO:0007669"/>
    <property type="project" value="UniProtKB-KW"/>
</dbReference>
<feature type="domain" description="Histidine kinase" evidence="17">
    <location>
        <begin position="570"/>
        <end position="653"/>
    </location>
</feature>
<dbReference type="PRINTS" id="PR00344">
    <property type="entry name" value="BCTRLSENSOR"/>
</dbReference>
<evidence type="ECO:0000256" key="12">
    <source>
        <dbReference type="ARBA" id="ARBA00023012"/>
    </source>
</evidence>
<evidence type="ECO:0000259" key="17">
    <source>
        <dbReference type="PROSITE" id="PS50109"/>
    </source>
</evidence>
<evidence type="ECO:0000256" key="6">
    <source>
        <dbReference type="ARBA" id="ARBA00022485"/>
    </source>
</evidence>
<evidence type="ECO:0000256" key="4">
    <source>
        <dbReference type="ARBA" id="ARBA00012438"/>
    </source>
</evidence>
<keyword evidence="6" id="KW-0004">4Fe-4S</keyword>
<dbReference type="Pfam" id="PF07730">
    <property type="entry name" value="HisKA_3"/>
    <property type="match status" value="1"/>
</dbReference>
<keyword evidence="9" id="KW-0479">Metal-binding</keyword>
<feature type="transmembrane region" description="Helical" evidence="16">
    <location>
        <begin position="139"/>
        <end position="158"/>
    </location>
</feature>
<keyword evidence="11" id="KW-0408">Iron</keyword>
<evidence type="ECO:0000313" key="18">
    <source>
        <dbReference type="EMBL" id="XDQ24145.1"/>
    </source>
</evidence>
<dbReference type="RefSeq" id="WP_369230527.1">
    <property type="nucleotide sequence ID" value="NZ_CP163435.1"/>
</dbReference>
<dbReference type="InterPro" id="IPR004358">
    <property type="entry name" value="Sig_transdc_His_kin-like_C"/>
</dbReference>
<organism evidence="18">
    <name type="scientific">Streptomyces sp. R21</name>
    <dbReference type="NCBI Taxonomy" id="3238627"/>
    <lineage>
        <taxon>Bacteria</taxon>
        <taxon>Bacillati</taxon>
        <taxon>Actinomycetota</taxon>
        <taxon>Actinomycetes</taxon>
        <taxon>Kitasatosporales</taxon>
        <taxon>Streptomycetaceae</taxon>
        <taxon>Streptomyces</taxon>
    </lineage>
</organism>
<gene>
    <name evidence="18" type="ORF">AB5J56_05280</name>
</gene>
<dbReference type="Pfam" id="PF02518">
    <property type="entry name" value="HATPase_c"/>
    <property type="match status" value="1"/>
</dbReference>
<feature type="transmembrane region" description="Helical" evidence="16">
    <location>
        <begin position="37"/>
        <end position="58"/>
    </location>
</feature>
<dbReference type="EC" id="2.7.13.3" evidence="4"/>
<evidence type="ECO:0000256" key="3">
    <source>
        <dbReference type="ARBA" id="ARBA00004496"/>
    </source>
</evidence>
<dbReference type="InterPro" id="IPR003594">
    <property type="entry name" value="HATPase_dom"/>
</dbReference>
<comment type="catalytic activity">
    <reaction evidence="1">
        <text>ATP + protein L-histidine = ADP + protein N-phospho-L-histidine.</text>
        <dbReference type="EC" id="2.7.13.3"/>
    </reaction>
</comment>
<evidence type="ECO:0000256" key="1">
    <source>
        <dbReference type="ARBA" id="ARBA00000085"/>
    </source>
</evidence>
<dbReference type="PANTHER" id="PTHR24421">
    <property type="entry name" value="NITRATE/NITRITE SENSOR PROTEIN NARX-RELATED"/>
    <property type="match status" value="1"/>
</dbReference>
<evidence type="ECO:0000256" key="14">
    <source>
        <dbReference type="ARBA" id="ARBA00024827"/>
    </source>
</evidence>
<evidence type="ECO:0000256" key="11">
    <source>
        <dbReference type="ARBA" id="ARBA00023004"/>
    </source>
</evidence>
<dbReference type="InterPro" id="IPR050482">
    <property type="entry name" value="Sensor_HK_TwoCompSys"/>
</dbReference>
<dbReference type="AlphaFoldDB" id="A0AB39P0F5"/>
<dbReference type="GO" id="GO:0016020">
    <property type="term" value="C:membrane"/>
    <property type="evidence" value="ECO:0007669"/>
    <property type="project" value="InterPro"/>
</dbReference>
<keyword evidence="8" id="KW-0808">Transferase</keyword>
<dbReference type="GO" id="GO:0046983">
    <property type="term" value="F:protein dimerization activity"/>
    <property type="evidence" value="ECO:0007669"/>
    <property type="project" value="InterPro"/>
</dbReference>
<protein>
    <recommendedName>
        <fullName evidence="5">Oxygen sensor histidine kinase NreB</fullName>
        <ecNumber evidence="4">2.7.13.3</ecNumber>
    </recommendedName>
    <alternativeName>
        <fullName evidence="15">Nitrogen regulation protein B</fullName>
    </alternativeName>
</protein>
<dbReference type="Gene3D" id="3.30.450.40">
    <property type="match status" value="1"/>
</dbReference>
<keyword evidence="16" id="KW-1133">Transmembrane helix</keyword>
<dbReference type="EMBL" id="CP163435">
    <property type="protein sequence ID" value="XDQ24145.1"/>
    <property type="molecule type" value="Genomic_DNA"/>
</dbReference>
<evidence type="ECO:0000256" key="15">
    <source>
        <dbReference type="ARBA" id="ARBA00030800"/>
    </source>
</evidence>
<keyword evidence="13" id="KW-0411">Iron-sulfur</keyword>
<name>A0AB39P0F5_9ACTN</name>
<evidence type="ECO:0000256" key="10">
    <source>
        <dbReference type="ARBA" id="ARBA00022777"/>
    </source>
</evidence>
<dbReference type="InterPro" id="IPR005467">
    <property type="entry name" value="His_kinase_dom"/>
</dbReference>
<dbReference type="Gene3D" id="3.30.565.10">
    <property type="entry name" value="Histidine kinase-like ATPase, C-terminal domain"/>
    <property type="match status" value="1"/>
</dbReference>
<keyword evidence="10 18" id="KW-0418">Kinase</keyword>
<evidence type="ECO:0000256" key="5">
    <source>
        <dbReference type="ARBA" id="ARBA00017322"/>
    </source>
</evidence>
<dbReference type="InterPro" id="IPR011712">
    <property type="entry name" value="Sig_transdc_His_kin_sub3_dim/P"/>
</dbReference>
<keyword evidence="12" id="KW-0902">Two-component regulatory system</keyword>